<proteinExistence type="predicted"/>
<gene>
    <name evidence="1" type="ORF">GCM10017579_10450</name>
</gene>
<name>A0ABQ5ST83_9ACTN</name>
<dbReference type="Proteomes" id="UP001142292">
    <property type="component" value="Unassembled WGS sequence"/>
</dbReference>
<protein>
    <submittedName>
        <fullName evidence="1">Uncharacterized protein</fullName>
    </submittedName>
</protein>
<keyword evidence="2" id="KW-1185">Reference proteome</keyword>
<organism evidence="1 2">
    <name type="scientific">Nocardioides luteus</name>
    <dbReference type="NCBI Taxonomy" id="1844"/>
    <lineage>
        <taxon>Bacteria</taxon>
        <taxon>Bacillati</taxon>
        <taxon>Actinomycetota</taxon>
        <taxon>Actinomycetes</taxon>
        <taxon>Propionibacteriales</taxon>
        <taxon>Nocardioidaceae</taxon>
        <taxon>Nocardioides</taxon>
    </lineage>
</organism>
<accession>A0ABQ5ST83</accession>
<sequence>MNEHLQTRLEVVVQSAREWSEAKAVLETLAANEWEAGDLPDAENRLHEQLVHDVLKFADDYRAWEQSRS</sequence>
<evidence type="ECO:0000313" key="1">
    <source>
        <dbReference type="EMBL" id="GLJ67009.1"/>
    </source>
</evidence>
<reference evidence="1" key="2">
    <citation type="submission" date="2023-01" db="EMBL/GenBank/DDBJ databases">
        <authorList>
            <person name="Sun Q."/>
            <person name="Evtushenko L."/>
        </authorList>
    </citation>
    <scope>NUCLEOTIDE SEQUENCE</scope>
    <source>
        <strain evidence="1">VKM Ac-1246</strain>
    </source>
</reference>
<evidence type="ECO:0000313" key="2">
    <source>
        <dbReference type="Proteomes" id="UP001142292"/>
    </source>
</evidence>
<comment type="caution">
    <text evidence="1">The sequence shown here is derived from an EMBL/GenBank/DDBJ whole genome shotgun (WGS) entry which is preliminary data.</text>
</comment>
<reference evidence="1" key="1">
    <citation type="journal article" date="2014" name="Int. J. Syst. Evol. Microbiol.">
        <title>Complete genome of a new Firmicutes species belonging to the dominant human colonic microbiota ('Ruminococcus bicirculans') reveals two chromosomes and a selective capacity to utilize plant glucans.</title>
        <authorList>
            <consortium name="NISC Comparative Sequencing Program"/>
            <person name="Wegmann U."/>
            <person name="Louis P."/>
            <person name="Goesmann A."/>
            <person name="Henrissat B."/>
            <person name="Duncan S.H."/>
            <person name="Flint H.J."/>
        </authorList>
    </citation>
    <scope>NUCLEOTIDE SEQUENCE</scope>
    <source>
        <strain evidence="1">VKM Ac-1246</strain>
    </source>
</reference>
<dbReference type="EMBL" id="BSEL01000003">
    <property type="protein sequence ID" value="GLJ67009.1"/>
    <property type="molecule type" value="Genomic_DNA"/>
</dbReference>